<evidence type="ECO:0000259" key="1">
    <source>
        <dbReference type="PROSITE" id="PS50883"/>
    </source>
</evidence>
<dbReference type="Gene3D" id="3.20.20.450">
    <property type="entry name" value="EAL domain"/>
    <property type="match status" value="1"/>
</dbReference>
<dbReference type="SUPFAM" id="SSF55073">
    <property type="entry name" value="Nucleotide cyclase"/>
    <property type="match status" value="1"/>
</dbReference>
<dbReference type="InterPro" id="IPR043128">
    <property type="entry name" value="Rev_trsase/Diguanyl_cyclase"/>
</dbReference>
<dbReference type="PANTHER" id="PTHR33121">
    <property type="entry name" value="CYCLIC DI-GMP PHOSPHODIESTERASE PDEF"/>
    <property type="match status" value="1"/>
</dbReference>
<dbReference type="Proteomes" id="UP000186400">
    <property type="component" value="Unassembled WGS sequence"/>
</dbReference>
<dbReference type="Pfam" id="PF00563">
    <property type="entry name" value="EAL"/>
    <property type="match status" value="1"/>
</dbReference>
<sequence length="459" mass="51486">MMISIPQVFCLLLLLAGYLFLLWRRALCSRQKLYRDTLTGLPSRTAFDRDYLHRRNKAAPEAVIFLSVNNLRRVNELFGYRQGDAMLQKASRHIEGLLPPLAELYRFSGETFVITCPREYHPSLLAQTILEGLGELSPEGTAPFTLLCTAGIARKGQEGLHTVDDLVRGAAAANAESQQIKEPFLFYTKTLKTTALRKVHIARLLCEAVEEESFTLHYQPIHDGDGEIAALEALLRWSPPPLGPVSPAEFIPLAESSGLITPLGDTVIHRVLEEISSLPPAVRPPVHINISPVQMQSSHLLETLDQATQKRGITRSGIVLEITESHLIKELPACNRLLKELRRRGYKIALDDFGTGFSSLQYLQHLPVDTLKIDRSFLQYRQAPERTSRILSALNDLGNHLHLSVIAEGLETEEQFHLLRSIGFRQFQGYFFSRPKPLVDLLPLFSGSPLSRETTPAEH</sequence>
<dbReference type="SMART" id="SM00052">
    <property type="entry name" value="EAL"/>
    <property type="match status" value="1"/>
</dbReference>
<dbReference type="SUPFAM" id="SSF141868">
    <property type="entry name" value="EAL domain-like"/>
    <property type="match status" value="1"/>
</dbReference>
<dbReference type="InterPro" id="IPR050706">
    <property type="entry name" value="Cyclic-di-GMP_PDE-like"/>
</dbReference>
<dbReference type="SMART" id="SM00267">
    <property type="entry name" value="GGDEF"/>
    <property type="match status" value="1"/>
</dbReference>
<evidence type="ECO:0000313" key="3">
    <source>
        <dbReference type="EMBL" id="SIQ20589.1"/>
    </source>
</evidence>
<dbReference type="STRING" id="159291.SAMN05920897_10565"/>
<dbReference type="GO" id="GO:0071111">
    <property type="term" value="F:cyclic-guanylate-specific phosphodiesterase activity"/>
    <property type="evidence" value="ECO:0007669"/>
    <property type="project" value="InterPro"/>
</dbReference>
<keyword evidence="4" id="KW-1185">Reference proteome</keyword>
<dbReference type="InterPro" id="IPR035919">
    <property type="entry name" value="EAL_sf"/>
</dbReference>
<gene>
    <name evidence="3" type="ORF">SAMN05920897_10565</name>
</gene>
<dbReference type="InterPro" id="IPR029787">
    <property type="entry name" value="Nucleotide_cyclase"/>
</dbReference>
<name>A0A1N6QVH8_9SPIO</name>
<dbReference type="EMBL" id="FTMS01000005">
    <property type="protein sequence ID" value="SIQ20589.1"/>
    <property type="molecule type" value="Genomic_DNA"/>
</dbReference>
<dbReference type="PROSITE" id="PS50887">
    <property type="entry name" value="GGDEF"/>
    <property type="match status" value="1"/>
</dbReference>
<accession>A0A1N6QVH8</accession>
<dbReference type="PANTHER" id="PTHR33121:SF70">
    <property type="entry name" value="SIGNALING PROTEIN YKOW"/>
    <property type="match status" value="1"/>
</dbReference>
<dbReference type="PROSITE" id="PS50883">
    <property type="entry name" value="EAL"/>
    <property type="match status" value="1"/>
</dbReference>
<dbReference type="OrthoDB" id="366324at2"/>
<dbReference type="InterPro" id="IPR000160">
    <property type="entry name" value="GGDEF_dom"/>
</dbReference>
<proteinExistence type="predicted"/>
<organism evidence="3 4">
    <name type="scientific">Alkalispirochaeta americana</name>
    <dbReference type="NCBI Taxonomy" id="159291"/>
    <lineage>
        <taxon>Bacteria</taxon>
        <taxon>Pseudomonadati</taxon>
        <taxon>Spirochaetota</taxon>
        <taxon>Spirochaetia</taxon>
        <taxon>Spirochaetales</taxon>
        <taxon>Spirochaetaceae</taxon>
        <taxon>Alkalispirochaeta</taxon>
    </lineage>
</organism>
<dbReference type="InterPro" id="IPR001633">
    <property type="entry name" value="EAL_dom"/>
</dbReference>
<evidence type="ECO:0000259" key="2">
    <source>
        <dbReference type="PROSITE" id="PS50887"/>
    </source>
</evidence>
<reference evidence="4" key="1">
    <citation type="submission" date="2017-01" db="EMBL/GenBank/DDBJ databases">
        <authorList>
            <person name="Varghese N."/>
            <person name="Submissions S."/>
        </authorList>
    </citation>
    <scope>NUCLEOTIDE SEQUENCE [LARGE SCALE GENOMIC DNA]</scope>
    <source>
        <strain evidence="4">ASpG1</strain>
    </source>
</reference>
<dbReference type="CDD" id="cd01949">
    <property type="entry name" value="GGDEF"/>
    <property type="match status" value="1"/>
</dbReference>
<dbReference type="Pfam" id="PF00990">
    <property type="entry name" value="GGDEF"/>
    <property type="match status" value="1"/>
</dbReference>
<dbReference type="CDD" id="cd01948">
    <property type="entry name" value="EAL"/>
    <property type="match status" value="1"/>
</dbReference>
<evidence type="ECO:0000313" key="4">
    <source>
        <dbReference type="Proteomes" id="UP000186400"/>
    </source>
</evidence>
<feature type="domain" description="EAL" evidence="1">
    <location>
        <begin position="198"/>
        <end position="449"/>
    </location>
</feature>
<feature type="domain" description="GGDEF" evidence="2">
    <location>
        <begin position="59"/>
        <end position="189"/>
    </location>
</feature>
<dbReference type="RefSeq" id="WP_076488211.1">
    <property type="nucleotide sequence ID" value="NZ_FTMS01000005.1"/>
</dbReference>
<protein>
    <submittedName>
        <fullName evidence="3">EAL domain, c-di-GMP-specific phosphodiesterase class I (Or its enzymatically inactive variant)</fullName>
    </submittedName>
</protein>
<dbReference type="Gene3D" id="3.30.70.270">
    <property type="match status" value="1"/>
</dbReference>
<dbReference type="AlphaFoldDB" id="A0A1N6QVH8"/>